<proteinExistence type="inferred from homology"/>
<dbReference type="SUPFAM" id="SSF52833">
    <property type="entry name" value="Thioredoxin-like"/>
    <property type="match status" value="1"/>
</dbReference>
<dbReference type="EMBL" id="DS235430">
    <property type="protein sequence ID" value="EEB15678.1"/>
    <property type="molecule type" value="Genomic_DNA"/>
</dbReference>
<reference evidence="8" key="2">
    <citation type="submission" date="2007-04" db="EMBL/GenBank/DDBJ databases">
        <title>The genome of the human body louse.</title>
        <authorList>
            <consortium name="The Human Body Louse Genome Consortium"/>
            <person name="Kirkness E."/>
            <person name="Walenz B."/>
            <person name="Hass B."/>
            <person name="Bruggner R."/>
            <person name="Strausberg R."/>
        </authorList>
    </citation>
    <scope>NUCLEOTIDE SEQUENCE</scope>
    <source>
        <strain evidence="8">USDA</strain>
    </source>
</reference>
<feature type="active site" description="Cysteine sulfenic acid (-SOH) intermediate" evidence="6">
    <location>
        <position position="84"/>
    </location>
</feature>
<dbReference type="Pfam" id="PF08534">
    <property type="entry name" value="Redoxin"/>
    <property type="match status" value="1"/>
</dbReference>
<dbReference type="GeneID" id="8237206"/>
<evidence type="ECO:0000313" key="9">
    <source>
        <dbReference type="EnsemblMetazoa" id="PHUM379820-PA"/>
    </source>
</evidence>
<dbReference type="CTD" id="8237206"/>
<dbReference type="InParanoid" id="E0VQM2"/>
<protein>
    <submittedName>
        <fullName evidence="8 9">Peroxiredoxin TPx2, putative</fullName>
    </submittedName>
</protein>
<keyword evidence="3" id="KW-0575">Peroxidase</keyword>
<evidence type="ECO:0000256" key="1">
    <source>
        <dbReference type="ARBA" id="ARBA00003330"/>
    </source>
</evidence>
<dbReference type="InterPro" id="IPR037944">
    <property type="entry name" value="PRX5-like"/>
</dbReference>
<reference evidence="9" key="3">
    <citation type="submission" date="2021-02" db="UniProtKB">
        <authorList>
            <consortium name="EnsemblMetazoa"/>
        </authorList>
    </citation>
    <scope>IDENTIFICATION</scope>
    <source>
        <strain evidence="9">USDA</strain>
    </source>
</reference>
<evidence type="ECO:0000256" key="5">
    <source>
        <dbReference type="ARBA" id="ARBA00023002"/>
    </source>
</evidence>
<name>E0VQM2_PEDHC</name>
<evidence type="ECO:0000256" key="6">
    <source>
        <dbReference type="PIRSR" id="PIRSR637944-1"/>
    </source>
</evidence>
<accession>E0VQM2</accession>
<dbReference type="STRING" id="121224.E0VQM2"/>
<dbReference type="InterPro" id="IPR036249">
    <property type="entry name" value="Thioredoxin-like_sf"/>
</dbReference>
<feature type="domain" description="Redoxin" evidence="7">
    <location>
        <begin position="55"/>
        <end position="175"/>
    </location>
</feature>
<dbReference type="GO" id="GO:0045454">
    <property type="term" value="P:cell redox homeostasis"/>
    <property type="evidence" value="ECO:0007669"/>
    <property type="project" value="TreeGrafter"/>
</dbReference>
<evidence type="ECO:0000313" key="10">
    <source>
        <dbReference type="Proteomes" id="UP000009046"/>
    </source>
</evidence>
<dbReference type="EnsemblMetazoa" id="PHUM379820-RA">
    <property type="protein sequence ID" value="PHUM379820-PA"/>
    <property type="gene ID" value="PHUM379820"/>
</dbReference>
<evidence type="ECO:0000256" key="4">
    <source>
        <dbReference type="ARBA" id="ARBA00022862"/>
    </source>
</evidence>
<dbReference type="eggNOG" id="KOG0541">
    <property type="taxonomic scope" value="Eukaryota"/>
</dbReference>
<dbReference type="PANTHER" id="PTHR10430">
    <property type="entry name" value="PEROXIREDOXIN"/>
    <property type="match status" value="1"/>
</dbReference>
<evidence type="ECO:0000256" key="3">
    <source>
        <dbReference type="ARBA" id="ARBA00022559"/>
    </source>
</evidence>
<comment type="function">
    <text evidence="1">Thiol-specific peroxidase that catalyzes the reduction of hydrogen peroxide and organic hydroperoxides to water and alcohols, respectively. Plays a role in cell protection against oxidative stress by detoxifying peroxides and as sensor of hydrogen peroxide-mediated signaling events.</text>
</comment>
<dbReference type="GO" id="GO:0005737">
    <property type="term" value="C:cytoplasm"/>
    <property type="evidence" value="ECO:0007669"/>
    <property type="project" value="TreeGrafter"/>
</dbReference>
<reference evidence="8" key="1">
    <citation type="submission" date="2007-04" db="EMBL/GenBank/DDBJ databases">
        <title>Annotation of Pediculus humanus corporis strain USDA.</title>
        <authorList>
            <person name="Kirkness E."/>
            <person name="Hannick L."/>
            <person name="Hass B."/>
            <person name="Bruggner R."/>
            <person name="Lawson D."/>
            <person name="Bidwell S."/>
            <person name="Joardar V."/>
            <person name="Caler E."/>
            <person name="Walenz B."/>
            <person name="Inman J."/>
            <person name="Schobel S."/>
            <person name="Galinsky K."/>
            <person name="Amedeo P."/>
            <person name="Strausberg R."/>
        </authorList>
    </citation>
    <scope>NUCLEOTIDE SEQUENCE</scope>
    <source>
        <strain evidence="8">USDA</strain>
    </source>
</reference>
<organism>
    <name type="scientific">Pediculus humanus subsp. corporis</name>
    <name type="common">Body louse</name>
    <dbReference type="NCBI Taxonomy" id="121224"/>
    <lineage>
        <taxon>Eukaryota</taxon>
        <taxon>Metazoa</taxon>
        <taxon>Ecdysozoa</taxon>
        <taxon>Arthropoda</taxon>
        <taxon>Hexapoda</taxon>
        <taxon>Insecta</taxon>
        <taxon>Pterygota</taxon>
        <taxon>Neoptera</taxon>
        <taxon>Paraneoptera</taxon>
        <taxon>Psocodea</taxon>
        <taxon>Troctomorpha</taxon>
        <taxon>Phthiraptera</taxon>
        <taxon>Anoplura</taxon>
        <taxon>Pediculidae</taxon>
        <taxon>Pediculus</taxon>
    </lineage>
</organism>
<dbReference type="KEGG" id="phu:Phum_PHUM379820"/>
<dbReference type="RefSeq" id="XP_002428416.1">
    <property type="nucleotide sequence ID" value="XM_002428371.1"/>
</dbReference>
<dbReference type="PANTHER" id="PTHR10430:SF16">
    <property type="entry name" value="PEROXIREDOXIN-5, MITOCHONDRIAL"/>
    <property type="match status" value="1"/>
</dbReference>
<dbReference type="EMBL" id="AAZO01004437">
    <property type="status" value="NOT_ANNOTATED_CDS"/>
    <property type="molecule type" value="Genomic_DNA"/>
</dbReference>
<evidence type="ECO:0000256" key="2">
    <source>
        <dbReference type="ARBA" id="ARBA00010505"/>
    </source>
</evidence>
<comment type="similarity">
    <text evidence="2">Belongs to the peroxiredoxin family. Prx5 subfamily.</text>
</comment>
<dbReference type="InterPro" id="IPR013740">
    <property type="entry name" value="Redoxin"/>
</dbReference>
<keyword evidence="5" id="KW-0560">Oxidoreductase</keyword>
<dbReference type="Gene3D" id="3.40.30.10">
    <property type="entry name" value="Glutaredoxin"/>
    <property type="match status" value="1"/>
</dbReference>
<sequence length="207" mass="23884">MSSSSSEDTYYNLDGEYEIEGEIYTEVEKKEKTPEPKAISVGDFLPYGPRMYYESPDNVVRIKDIGEKSRILVIGVIGSFTPDCWNRHLFLVLQKLDYFQERGVDYICCIATNDPFAHQAWGTYLGCEDTVLMWGDPTKRFTKALGMDIIVPWLDNNIRSKRYIILADNMLVTKILKAPQDDLGMTWQCEHFTDFFSIGEEENDDLD</sequence>
<dbReference type="OrthoDB" id="195498at2759"/>
<dbReference type="HOGENOM" id="CLU_1327789_0_0_1"/>
<evidence type="ECO:0000313" key="8">
    <source>
        <dbReference type="EMBL" id="EEB15678.1"/>
    </source>
</evidence>
<evidence type="ECO:0000259" key="7">
    <source>
        <dbReference type="Pfam" id="PF08534"/>
    </source>
</evidence>
<dbReference type="GO" id="GO:0008379">
    <property type="term" value="F:thioredoxin peroxidase activity"/>
    <property type="evidence" value="ECO:0007669"/>
    <property type="project" value="InterPro"/>
</dbReference>
<dbReference type="VEuPathDB" id="VectorBase:PHUM379820"/>
<dbReference type="AlphaFoldDB" id="E0VQM2"/>
<dbReference type="Proteomes" id="UP000009046">
    <property type="component" value="Unassembled WGS sequence"/>
</dbReference>
<gene>
    <name evidence="9" type="primary">8237206</name>
    <name evidence="8" type="ORF">Phum_PHUM379820</name>
</gene>
<keyword evidence="4" id="KW-0049">Antioxidant</keyword>
<dbReference type="GO" id="GO:0034599">
    <property type="term" value="P:cellular response to oxidative stress"/>
    <property type="evidence" value="ECO:0007669"/>
    <property type="project" value="InterPro"/>
</dbReference>
<keyword evidence="10" id="KW-1185">Reference proteome</keyword>
<dbReference type="GO" id="GO:0042744">
    <property type="term" value="P:hydrogen peroxide catabolic process"/>
    <property type="evidence" value="ECO:0007669"/>
    <property type="project" value="TreeGrafter"/>
</dbReference>